<organism evidence="2 3">
    <name type="scientific">Amycolatopsis japonica</name>
    <dbReference type="NCBI Taxonomy" id="208439"/>
    <lineage>
        <taxon>Bacteria</taxon>
        <taxon>Bacillati</taxon>
        <taxon>Actinomycetota</taxon>
        <taxon>Actinomycetes</taxon>
        <taxon>Pseudonocardiales</taxon>
        <taxon>Pseudonocardiaceae</taxon>
        <taxon>Amycolatopsis</taxon>
        <taxon>Amycolatopsis japonica group</taxon>
    </lineage>
</organism>
<protein>
    <submittedName>
        <fullName evidence="2">Conserved putative membrane protein</fullName>
    </submittedName>
</protein>
<dbReference type="STRING" id="208439.AJAP_11850"/>
<keyword evidence="3" id="KW-1185">Reference proteome</keyword>
<keyword evidence="1" id="KW-0812">Transmembrane</keyword>
<dbReference type="Proteomes" id="UP000028492">
    <property type="component" value="Chromosome"/>
</dbReference>
<dbReference type="eggNOG" id="ENOG503349P">
    <property type="taxonomic scope" value="Bacteria"/>
</dbReference>
<name>A0A075URX6_9PSEU</name>
<dbReference type="KEGG" id="aja:AJAP_11850"/>
<sequence>MTDLNRPARLNRTLLVLTGLVLIAGGGFAVGTHFGRIPVLDPGTTLVPGTAMPPAWVWYAVAGGAVLLGLLALRWLIAQPVRKPKSHTWRFEQDTGRTALAASTAVDPFTAEVATYSGVHAAHATLGGTQDAPVLAVVLSAEQDGDLAAIRERITEEGLPRLRQALDLDELPMTIEFRFSAKAGPRIR</sequence>
<proteinExistence type="predicted"/>
<reference evidence="2 3" key="1">
    <citation type="journal article" date="2014" name="J. Biotechnol.">
        <title>Complete genome sequence of the actinobacterium Amycolatopsis japonica MG417-CF17(T) (=DSM 44213T) producing (S,S)-N,N'-ethylenediaminedisuccinic acid.</title>
        <authorList>
            <person name="Stegmann E."/>
            <person name="Albersmeier A."/>
            <person name="Spohn M."/>
            <person name="Gert H."/>
            <person name="Weber T."/>
            <person name="Wohlleben W."/>
            <person name="Kalinowski J."/>
            <person name="Ruckert C."/>
        </authorList>
    </citation>
    <scope>NUCLEOTIDE SEQUENCE [LARGE SCALE GENOMIC DNA]</scope>
    <source>
        <strain evidence="3">MG417-CF17 (DSM 44213)</strain>
    </source>
</reference>
<dbReference type="RefSeq" id="WP_038510621.1">
    <property type="nucleotide sequence ID" value="NZ_CP008953.1"/>
</dbReference>
<accession>A0A075URX6</accession>
<keyword evidence="1" id="KW-1133">Transmembrane helix</keyword>
<gene>
    <name evidence="2" type="ORF">AJAP_11850</name>
</gene>
<evidence type="ECO:0000256" key="1">
    <source>
        <dbReference type="SAM" id="Phobius"/>
    </source>
</evidence>
<dbReference type="HOGENOM" id="CLU_090638_0_0_11"/>
<keyword evidence="1" id="KW-0472">Membrane</keyword>
<feature type="transmembrane region" description="Helical" evidence="1">
    <location>
        <begin position="56"/>
        <end position="77"/>
    </location>
</feature>
<evidence type="ECO:0000313" key="2">
    <source>
        <dbReference type="EMBL" id="AIG75254.1"/>
    </source>
</evidence>
<dbReference type="AlphaFoldDB" id="A0A075URX6"/>
<dbReference type="EMBL" id="CP008953">
    <property type="protein sequence ID" value="AIG75254.1"/>
    <property type="molecule type" value="Genomic_DNA"/>
</dbReference>
<evidence type="ECO:0000313" key="3">
    <source>
        <dbReference type="Proteomes" id="UP000028492"/>
    </source>
</evidence>